<dbReference type="Proteomes" id="UP001143509">
    <property type="component" value="Unassembled WGS sequence"/>
</dbReference>
<dbReference type="InterPro" id="IPR017871">
    <property type="entry name" value="ABC_transporter-like_CS"/>
</dbReference>
<dbReference type="InterPro" id="IPR050334">
    <property type="entry name" value="Molybdenum_import_ModC"/>
</dbReference>
<accession>A0ABQ5TDM8</accession>
<dbReference type="PANTHER" id="PTHR43514:SF4">
    <property type="entry name" value="ABC TRANSPORTER I FAMILY MEMBER 10"/>
    <property type="match status" value="1"/>
</dbReference>
<comment type="caution">
    <text evidence="4">The sequence shown here is derived from an EMBL/GenBank/DDBJ whole genome shotgun (WGS) entry which is preliminary data.</text>
</comment>
<reference evidence="4" key="2">
    <citation type="submission" date="2023-01" db="EMBL/GenBank/DDBJ databases">
        <authorList>
            <person name="Sun Q."/>
            <person name="Evtushenko L."/>
        </authorList>
    </citation>
    <scope>NUCLEOTIDE SEQUENCE</scope>
    <source>
        <strain evidence="4">VKM B-1499</strain>
    </source>
</reference>
<name>A0ABQ5TDM8_9CAUL</name>
<organism evidence="4 5">
    <name type="scientific">Brevundimonas intermedia</name>
    <dbReference type="NCBI Taxonomy" id="74315"/>
    <lineage>
        <taxon>Bacteria</taxon>
        <taxon>Pseudomonadati</taxon>
        <taxon>Pseudomonadota</taxon>
        <taxon>Alphaproteobacteria</taxon>
        <taxon>Caulobacterales</taxon>
        <taxon>Caulobacteraceae</taxon>
        <taxon>Brevundimonas</taxon>
    </lineage>
</organism>
<feature type="domain" description="ABC transporter" evidence="3">
    <location>
        <begin position="1"/>
        <end position="211"/>
    </location>
</feature>
<dbReference type="PROSITE" id="PS50893">
    <property type="entry name" value="ABC_TRANSPORTER_2"/>
    <property type="match status" value="1"/>
</dbReference>
<keyword evidence="5" id="KW-1185">Reference proteome</keyword>
<dbReference type="RefSeq" id="WP_271166338.1">
    <property type="nucleotide sequence ID" value="NZ_BSFD01000011.1"/>
</dbReference>
<keyword evidence="2" id="KW-0067">ATP-binding</keyword>
<reference evidence="4" key="1">
    <citation type="journal article" date="2014" name="Int. J. Syst. Evol. Microbiol.">
        <title>Complete genome of a new Firmicutes species belonging to the dominant human colonic microbiota ('Ruminococcus bicirculans') reveals two chromosomes and a selective capacity to utilize plant glucans.</title>
        <authorList>
            <consortium name="NISC Comparative Sequencing Program"/>
            <person name="Wegmann U."/>
            <person name="Louis P."/>
            <person name="Goesmann A."/>
            <person name="Henrissat B."/>
            <person name="Duncan S.H."/>
            <person name="Flint H.J."/>
        </authorList>
    </citation>
    <scope>NUCLEOTIDE SEQUENCE</scope>
    <source>
        <strain evidence="4">VKM B-1499</strain>
    </source>
</reference>
<dbReference type="InterPro" id="IPR003439">
    <property type="entry name" value="ABC_transporter-like_ATP-bd"/>
</dbReference>
<keyword evidence="1" id="KW-0547">Nucleotide-binding</keyword>
<evidence type="ECO:0000313" key="5">
    <source>
        <dbReference type="Proteomes" id="UP001143509"/>
    </source>
</evidence>
<dbReference type="SUPFAM" id="SSF52540">
    <property type="entry name" value="P-loop containing nucleoside triphosphate hydrolases"/>
    <property type="match status" value="1"/>
</dbReference>
<evidence type="ECO:0000256" key="2">
    <source>
        <dbReference type="ARBA" id="ARBA00022840"/>
    </source>
</evidence>
<protein>
    <recommendedName>
        <fullName evidence="3">ABC transporter domain-containing protein</fullName>
    </recommendedName>
</protein>
<dbReference type="Gene3D" id="3.40.50.300">
    <property type="entry name" value="P-loop containing nucleotide triphosphate hydrolases"/>
    <property type="match status" value="1"/>
</dbReference>
<dbReference type="InterPro" id="IPR027417">
    <property type="entry name" value="P-loop_NTPase"/>
</dbReference>
<dbReference type="InterPro" id="IPR003593">
    <property type="entry name" value="AAA+_ATPase"/>
</dbReference>
<dbReference type="EMBL" id="BSFD01000011">
    <property type="protein sequence ID" value="GLK50187.1"/>
    <property type="molecule type" value="Genomic_DNA"/>
</dbReference>
<evidence type="ECO:0000313" key="4">
    <source>
        <dbReference type="EMBL" id="GLK50187.1"/>
    </source>
</evidence>
<proteinExistence type="predicted"/>
<dbReference type="Pfam" id="PF00005">
    <property type="entry name" value="ABC_tran"/>
    <property type="match status" value="1"/>
</dbReference>
<dbReference type="PANTHER" id="PTHR43514">
    <property type="entry name" value="ABC TRANSPORTER I FAMILY MEMBER 10"/>
    <property type="match status" value="1"/>
</dbReference>
<sequence length="211" mass="23264">MSLACHAHGRRGDFRFDIGFESPSQAVAVVGPSGCGKTTFLHGLAGLLAESTARIRIDDALVLDDGMKRTPVHRRAVGYVFQDIRLFPHMTVEQNIAFSRPYGGDEMTVAQALDLMDLRGYERRRPAGLSGGEARRVALARALAARPRLLLLDEPFTGLDVKRRERLAPYLLRLRDEVRLPMILVSHDPRDLDLIAEDVVRVAGGVVDANA</sequence>
<evidence type="ECO:0000256" key="1">
    <source>
        <dbReference type="ARBA" id="ARBA00022741"/>
    </source>
</evidence>
<dbReference type="SMART" id="SM00382">
    <property type="entry name" value="AAA"/>
    <property type="match status" value="1"/>
</dbReference>
<gene>
    <name evidence="4" type="ORF">GCM10017620_31610</name>
</gene>
<evidence type="ECO:0000259" key="3">
    <source>
        <dbReference type="PROSITE" id="PS50893"/>
    </source>
</evidence>
<dbReference type="PROSITE" id="PS00211">
    <property type="entry name" value="ABC_TRANSPORTER_1"/>
    <property type="match status" value="1"/>
</dbReference>